<proteinExistence type="predicted"/>
<feature type="non-terminal residue" evidence="1">
    <location>
        <position position="167"/>
    </location>
</feature>
<keyword evidence="2" id="KW-1185">Reference proteome</keyword>
<dbReference type="AlphaFoldDB" id="A0A853I6S8"/>
<reference evidence="1 2" key="1">
    <citation type="submission" date="2020-07" db="EMBL/GenBank/DDBJ databases">
        <title>Endozoicomonas sp. nov., isolated from sediment.</title>
        <authorList>
            <person name="Gu T."/>
        </authorList>
    </citation>
    <scope>NUCLEOTIDE SEQUENCE [LARGE SCALE GENOMIC DNA]</scope>
    <source>
        <strain evidence="1 2">SM1973</strain>
    </source>
</reference>
<organism evidence="1 2">
    <name type="scientific">Spartinivicinus marinus</name>
    <dbReference type="NCBI Taxonomy" id="2994442"/>
    <lineage>
        <taxon>Bacteria</taxon>
        <taxon>Pseudomonadati</taxon>
        <taxon>Pseudomonadota</taxon>
        <taxon>Gammaproteobacteria</taxon>
        <taxon>Oceanospirillales</taxon>
        <taxon>Zooshikellaceae</taxon>
        <taxon>Spartinivicinus</taxon>
    </lineage>
</organism>
<protein>
    <submittedName>
        <fullName evidence="1">ISNCY family transposase</fullName>
    </submittedName>
</protein>
<name>A0A853I6S8_9GAMM</name>
<gene>
    <name evidence="1" type="ORF">H0A36_02775</name>
</gene>
<evidence type="ECO:0000313" key="2">
    <source>
        <dbReference type="Proteomes" id="UP000569732"/>
    </source>
</evidence>
<dbReference type="EMBL" id="JACCKB010000003">
    <property type="protein sequence ID" value="NYZ64915.1"/>
    <property type="molecule type" value="Genomic_DNA"/>
</dbReference>
<comment type="caution">
    <text evidence="1">The sequence shown here is derived from an EMBL/GenBank/DDBJ whole genome shotgun (WGS) entry which is preliminary data.</text>
</comment>
<dbReference type="Proteomes" id="UP000569732">
    <property type="component" value="Unassembled WGS sequence"/>
</dbReference>
<accession>A0A853I6S8</accession>
<evidence type="ECO:0000313" key="1">
    <source>
        <dbReference type="EMBL" id="NYZ64915.1"/>
    </source>
</evidence>
<sequence>MRQVQNPQLQFGQTDITEIKFDPKSRDDVPQLLKGLQYIYITPEVREQVFTILEESIVGKTNPRLGRPGMELWKILVMGVLRINLNCDYDRLHELVNQHRTIRAMLGHGVNWEDLTEYHLQTIKDNVSLLTPEILDKINTVVVETGHKLLKKNEEASLEGRCDSFVV</sequence>